<dbReference type="InterPro" id="IPR013103">
    <property type="entry name" value="RVT_2"/>
</dbReference>
<dbReference type="InterPro" id="IPR043502">
    <property type="entry name" value="DNA/RNA_pol_sf"/>
</dbReference>
<evidence type="ECO:0008006" key="8">
    <source>
        <dbReference type="Google" id="ProtNLM"/>
    </source>
</evidence>
<gene>
    <name evidence="6" type="ORF">TSUD_359970</name>
</gene>
<evidence type="ECO:0000313" key="7">
    <source>
        <dbReference type="Proteomes" id="UP000242715"/>
    </source>
</evidence>
<feature type="domain" description="Retroviral polymerase SH3-like" evidence="5">
    <location>
        <begin position="360"/>
        <end position="413"/>
    </location>
</feature>
<dbReference type="EMBL" id="DF973532">
    <property type="protein sequence ID" value="GAU33616.1"/>
    <property type="molecule type" value="Genomic_DNA"/>
</dbReference>
<evidence type="ECO:0000256" key="1">
    <source>
        <dbReference type="SAM" id="MobiDB-lite"/>
    </source>
</evidence>
<dbReference type="AlphaFoldDB" id="A0A2Z6MM67"/>
<feature type="compositionally biased region" description="Low complexity" evidence="1">
    <location>
        <begin position="280"/>
        <end position="292"/>
    </location>
</feature>
<evidence type="ECO:0000259" key="5">
    <source>
        <dbReference type="Pfam" id="PF25597"/>
    </source>
</evidence>
<dbReference type="SUPFAM" id="SSF56672">
    <property type="entry name" value="DNA/RNA polymerases"/>
    <property type="match status" value="1"/>
</dbReference>
<dbReference type="PANTHER" id="PTHR37610:SF55">
    <property type="entry name" value="RETROTRANSPOSON COPIA-LIKE N-TERMINAL DOMAIN-CONTAINING PROTEIN"/>
    <property type="match status" value="1"/>
</dbReference>
<dbReference type="InterPro" id="IPR057670">
    <property type="entry name" value="SH3_retrovirus"/>
</dbReference>
<evidence type="ECO:0000259" key="4">
    <source>
        <dbReference type="Pfam" id="PF14244"/>
    </source>
</evidence>
<dbReference type="OrthoDB" id="414945at2759"/>
<accession>A0A2Z6MM67</accession>
<feature type="domain" description="Reverse transcriptase Ty1/copia-type" evidence="3">
    <location>
        <begin position="655"/>
        <end position="755"/>
    </location>
</feature>
<dbReference type="PANTHER" id="PTHR37610">
    <property type="entry name" value="CCHC-TYPE DOMAIN-CONTAINING PROTEIN"/>
    <property type="match status" value="1"/>
</dbReference>
<feature type="region of interest" description="Disordered" evidence="1">
    <location>
        <begin position="268"/>
        <end position="292"/>
    </location>
</feature>
<name>A0A2Z6MM67_TRISU</name>
<evidence type="ECO:0000313" key="6">
    <source>
        <dbReference type="EMBL" id="GAU33616.1"/>
    </source>
</evidence>
<feature type="region of interest" description="Disordered" evidence="1">
    <location>
        <begin position="1"/>
        <end position="24"/>
    </location>
</feature>
<evidence type="ECO:0000259" key="3">
    <source>
        <dbReference type="Pfam" id="PF07727"/>
    </source>
</evidence>
<dbReference type="Pfam" id="PF07727">
    <property type="entry name" value="RVT_2"/>
    <property type="match status" value="1"/>
</dbReference>
<reference evidence="7" key="1">
    <citation type="journal article" date="2017" name="Front. Plant Sci.">
        <title>Climate Clever Clovers: New Paradigm to Reduce the Environmental Footprint of Ruminants by Breeding Low Methanogenic Forages Utilizing Haplotype Variation.</title>
        <authorList>
            <person name="Kaur P."/>
            <person name="Appels R."/>
            <person name="Bayer P.E."/>
            <person name="Keeble-Gagnere G."/>
            <person name="Wang J."/>
            <person name="Hirakawa H."/>
            <person name="Shirasawa K."/>
            <person name="Vercoe P."/>
            <person name="Stefanova K."/>
            <person name="Durmic Z."/>
            <person name="Nichols P."/>
            <person name="Revell C."/>
            <person name="Isobe S.N."/>
            <person name="Edwards D."/>
            <person name="Erskine W."/>
        </authorList>
    </citation>
    <scope>NUCLEOTIDE SEQUENCE [LARGE SCALE GENOMIC DNA]</scope>
    <source>
        <strain evidence="7">cv. Daliak</strain>
    </source>
</reference>
<sequence length="903" mass="102335">MSESGSSVHGSHHGGGHIGTSYQAHNKGYQNDIHNPYFMHPNENLGLVLVQPPLSGSNYHARSRAMIMALRSKNKLHFINGTLPRPEDEDHDSLSWDRCNTMIMSWISNVVDAEISQSVLWMDTASEIWQDLKERFYQGDVFRISDIQEEIYTLRQGDSSISTYYTKMKKLWQELDNFRPVPISNCVHNCAAMAKLKEYKDSDQVIRFLKGLNEQYSAVRAQIMLMDPLPTIGKVYSLLVQQERQTITPIDESKILAAFGYQDHGGRGQFSHKEYGGRGQSSRGRGSRGGKSYTGKGKMLCSHCGQTNNIVDNCWRKYGFPPHMQHLQHNHGTVNNVNATGDDEDTHTVNYEEDHTESEAEKLHKLDSRSRRCISLGFKPGMKGHILFDLKSKELFISRDVVFFENVFPYCDKNHNINEPSSSRVTSDSYDDLTFLHHSHTPPHHTTSSQNQHITLTDNPQTSSYTPNPPSTISDINHPIRKSLRQSKPPGYLQDYHCNLLTNLLHDSSTDTLQSTSQCKFPLSDFISYDHVSNAHKHFALNLSTLTEPTSYEQAMNDEHWKNAINAELTALVKNNTWTMTKLPSHKKVVGCKWVFKLKLHADGSIERHKARLVAKGFTQTEGIDYTDTFSPVVKMTTIRTFMAIAAAQRLVLDHPDLVCKLQRSLYGLKQASRQWNAKLTETLIASGYCQSKADYSLFTKKTHTGFTSILVYVDDLVLGGIDINEINFLKALLDKKFSIKDLGVLKYFLGLHVLKFLKNNPGQGLFFSSSSPLTLKGFSDSDWGACPETRRSTTGFCFFLGSSLISWKSKKQTVVSRSSSEAEYRALAQATCERQWLLYLLKDFLIPHDSPILIYCDNKSAMHIAANLVFHERTKHIEIDCHVVRDKVQANVIHLLPVSSKE</sequence>
<organism evidence="6 7">
    <name type="scientific">Trifolium subterraneum</name>
    <name type="common">Subterranean clover</name>
    <dbReference type="NCBI Taxonomy" id="3900"/>
    <lineage>
        <taxon>Eukaryota</taxon>
        <taxon>Viridiplantae</taxon>
        <taxon>Streptophyta</taxon>
        <taxon>Embryophyta</taxon>
        <taxon>Tracheophyta</taxon>
        <taxon>Spermatophyta</taxon>
        <taxon>Magnoliopsida</taxon>
        <taxon>eudicotyledons</taxon>
        <taxon>Gunneridae</taxon>
        <taxon>Pentapetalae</taxon>
        <taxon>rosids</taxon>
        <taxon>fabids</taxon>
        <taxon>Fabales</taxon>
        <taxon>Fabaceae</taxon>
        <taxon>Papilionoideae</taxon>
        <taxon>50 kb inversion clade</taxon>
        <taxon>NPAAA clade</taxon>
        <taxon>Hologalegina</taxon>
        <taxon>IRL clade</taxon>
        <taxon>Trifolieae</taxon>
        <taxon>Trifolium</taxon>
    </lineage>
</organism>
<dbReference type="Pfam" id="PF25597">
    <property type="entry name" value="SH3_retrovirus"/>
    <property type="match status" value="1"/>
</dbReference>
<dbReference type="Pfam" id="PF14244">
    <property type="entry name" value="Retrotran_gag_3"/>
    <property type="match status" value="1"/>
</dbReference>
<dbReference type="Pfam" id="PF03732">
    <property type="entry name" value="Retrotrans_gag"/>
    <property type="match status" value="1"/>
</dbReference>
<dbReference type="CDD" id="cd09272">
    <property type="entry name" value="RNase_HI_RT_Ty1"/>
    <property type="match status" value="1"/>
</dbReference>
<feature type="region of interest" description="Disordered" evidence="1">
    <location>
        <begin position="434"/>
        <end position="477"/>
    </location>
</feature>
<evidence type="ECO:0000259" key="2">
    <source>
        <dbReference type="Pfam" id="PF03732"/>
    </source>
</evidence>
<proteinExistence type="predicted"/>
<feature type="compositionally biased region" description="Polar residues" evidence="1">
    <location>
        <begin position="450"/>
        <end position="475"/>
    </location>
</feature>
<protein>
    <recommendedName>
        <fullName evidence="8">Reverse transcriptase Ty1/copia-type domain-containing protein</fullName>
    </recommendedName>
</protein>
<dbReference type="InterPro" id="IPR029472">
    <property type="entry name" value="Copia-like_N"/>
</dbReference>
<feature type="domain" description="Retrotransposon Copia-like N-terminal" evidence="4">
    <location>
        <begin position="40"/>
        <end position="87"/>
    </location>
</feature>
<feature type="domain" description="Retrotransposon gag" evidence="2">
    <location>
        <begin position="105"/>
        <end position="213"/>
    </location>
</feature>
<keyword evidence="7" id="KW-1185">Reference proteome</keyword>
<dbReference type="InterPro" id="IPR005162">
    <property type="entry name" value="Retrotrans_gag_dom"/>
</dbReference>
<dbReference type="Proteomes" id="UP000242715">
    <property type="component" value="Unassembled WGS sequence"/>
</dbReference>